<protein>
    <submittedName>
        <fullName evidence="2">Uncharacterized protein</fullName>
    </submittedName>
</protein>
<evidence type="ECO:0000313" key="3">
    <source>
        <dbReference type="Proteomes" id="UP000054565"/>
    </source>
</evidence>
<sequence length="67" mass="7502">MAPKSSRHNSPYSGLTLPDEKHSNPDSGWQQGRLSKIRLLLSLDEMLTRKVVHFLSRTVSQAVNATL</sequence>
<dbReference type="EMBL" id="DS028094">
    <property type="protein sequence ID" value="KMP03169.1"/>
    <property type="molecule type" value="Genomic_DNA"/>
</dbReference>
<accession>A0A0J6Y7Y7</accession>
<dbReference type="Proteomes" id="UP000054565">
    <property type="component" value="Unassembled WGS sequence"/>
</dbReference>
<evidence type="ECO:0000313" key="2">
    <source>
        <dbReference type="EMBL" id="KMP03169.1"/>
    </source>
</evidence>
<feature type="region of interest" description="Disordered" evidence="1">
    <location>
        <begin position="1"/>
        <end position="30"/>
    </location>
</feature>
<gene>
    <name evidence="2" type="ORF">CIRG_02861</name>
</gene>
<proteinExistence type="predicted"/>
<organism evidence="2 3">
    <name type="scientific">Coccidioides immitis RMSCC 2394</name>
    <dbReference type="NCBI Taxonomy" id="404692"/>
    <lineage>
        <taxon>Eukaryota</taxon>
        <taxon>Fungi</taxon>
        <taxon>Dikarya</taxon>
        <taxon>Ascomycota</taxon>
        <taxon>Pezizomycotina</taxon>
        <taxon>Eurotiomycetes</taxon>
        <taxon>Eurotiomycetidae</taxon>
        <taxon>Onygenales</taxon>
        <taxon>Onygenaceae</taxon>
        <taxon>Coccidioides</taxon>
    </lineage>
</organism>
<name>A0A0J6Y7Y7_COCIT</name>
<reference evidence="3" key="1">
    <citation type="journal article" date="2010" name="Genome Res.">
        <title>Population genomic sequencing of Coccidioides fungi reveals recent hybridization and transposon control.</title>
        <authorList>
            <person name="Neafsey D.E."/>
            <person name="Barker B.M."/>
            <person name="Sharpton T.J."/>
            <person name="Stajich J.E."/>
            <person name="Park D.J."/>
            <person name="Whiston E."/>
            <person name="Hung C.-Y."/>
            <person name="McMahan C."/>
            <person name="White J."/>
            <person name="Sykes S."/>
            <person name="Heiman D."/>
            <person name="Young S."/>
            <person name="Zeng Q."/>
            <person name="Abouelleil A."/>
            <person name="Aftuck L."/>
            <person name="Bessette D."/>
            <person name="Brown A."/>
            <person name="FitzGerald M."/>
            <person name="Lui A."/>
            <person name="Macdonald J.P."/>
            <person name="Priest M."/>
            <person name="Orbach M.J."/>
            <person name="Galgiani J.N."/>
            <person name="Kirkland T.N."/>
            <person name="Cole G.T."/>
            <person name="Birren B.W."/>
            <person name="Henn M.R."/>
            <person name="Taylor J.W."/>
            <person name="Rounsley S.D."/>
        </authorList>
    </citation>
    <scope>NUCLEOTIDE SEQUENCE [LARGE SCALE GENOMIC DNA]</scope>
    <source>
        <strain evidence="3">RMSCC 2394</strain>
    </source>
</reference>
<dbReference type="AlphaFoldDB" id="A0A0J6Y7Y7"/>
<evidence type="ECO:0000256" key="1">
    <source>
        <dbReference type="SAM" id="MobiDB-lite"/>
    </source>
</evidence>